<dbReference type="GO" id="GO:0042578">
    <property type="term" value="F:phosphoric ester hydrolase activity"/>
    <property type="evidence" value="ECO:0007669"/>
    <property type="project" value="UniProtKB-ARBA"/>
</dbReference>
<organism evidence="4 5">
    <name type="scientific">Mycobacterium botniense</name>
    <dbReference type="NCBI Taxonomy" id="84962"/>
    <lineage>
        <taxon>Bacteria</taxon>
        <taxon>Bacillati</taxon>
        <taxon>Actinomycetota</taxon>
        <taxon>Actinomycetes</taxon>
        <taxon>Mycobacteriales</taxon>
        <taxon>Mycobacteriaceae</taxon>
        <taxon>Mycobacterium</taxon>
    </lineage>
</organism>
<accession>A0A7I9XSP0</accession>
<dbReference type="Proteomes" id="UP000465361">
    <property type="component" value="Unassembled WGS sequence"/>
</dbReference>
<dbReference type="PANTHER" id="PTHR31956">
    <property type="entry name" value="NON-SPECIFIC PHOSPHOLIPASE C4-RELATED"/>
    <property type="match status" value="1"/>
</dbReference>
<keyword evidence="1" id="KW-0964">Secreted</keyword>
<dbReference type="InterPro" id="IPR017850">
    <property type="entry name" value="Alkaline_phosphatase_core_sf"/>
</dbReference>
<sequence length="275" mass="29156">MGAAVASSPSFHVTRVGLAAAAVPTPAHVVIVVEENRSQSAIIGNKSAPYINALAANGAMMTQSFAETHPSEPNYFALFAGSTLGLKDNSCPVNAGAAPNLASELLAAGYTFIGFAEDLPAVGSLACSSGKYARKHAPWVSFTNVPRGYSVPFSAFPGPANYASLPTVSFVIPNLDHDMHDGSIAQGDTWLRDNLSAYAQWAKTNNSLLILTWDEDDNTTRNQIPTIFYGANVKTGAYGQPISHYTVLSTLEQMYQLPKTGYAAQAPPLTAIWEV</sequence>
<dbReference type="Pfam" id="PF04185">
    <property type="entry name" value="Phosphoesterase"/>
    <property type="match status" value="1"/>
</dbReference>
<keyword evidence="5" id="KW-1185">Reference proteome</keyword>
<protein>
    <submittedName>
        <fullName evidence="4">Acid phosphatase</fullName>
    </submittedName>
</protein>
<dbReference type="InterPro" id="IPR007312">
    <property type="entry name" value="Phosphoesterase"/>
</dbReference>
<keyword evidence="2" id="KW-0378">Hydrolase</keyword>
<evidence type="ECO:0000256" key="1">
    <source>
        <dbReference type="ARBA" id="ARBA00022525"/>
    </source>
</evidence>
<evidence type="ECO:0000256" key="2">
    <source>
        <dbReference type="ARBA" id="ARBA00022801"/>
    </source>
</evidence>
<dbReference type="PANTHER" id="PTHR31956:SF1">
    <property type="entry name" value="NON-SPECIFIC PHOSPHOLIPASE C1"/>
    <property type="match status" value="1"/>
</dbReference>
<proteinExistence type="predicted"/>
<dbReference type="Gene3D" id="3.40.720.10">
    <property type="entry name" value="Alkaline Phosphatase, subunit A"/>
    <property type="match status" value="1"/>
</dbReference>
<evidence type="ECO:0000313" key="4">
    <source>
        <dbReference type="EMBL" id="GFG72964.1"/>
    </source>
</evidence>
<evidence type="ECO:0000256" key="3">
    <source>
        <dbReference type="ARBA" id="ARBA00023026"/>
    </source>
</evidence>
<keyword evidence="3" id="KW-0843">Virulence</keyword>
<comment type="caution">
    <text evidence="4">The sequence shown here is derived from an EMBL/GenBank/DDBJ whole genome shotgun (WGS) entry which is preliminary data.</text>
</comment>
<dbReference type="SUPFAM" id="SSF53649">
    <property type="entry name" value="Alkaline phosphatase-like"/>
    <property type="match status" value="1"/>
</dbReference>
<evidence type="ECO:0000313" key="5">
    <source>
        <dbReference type="Proteomes" id="UP000465361"/>
    </source>
</evidence>
<dbReference type="EMBL" id="BLKW01000002">
    <property type="protein sequence ID" value="GFG72964.1"/>
    <property type="molecule type" value="Genomic_DNA"/>
</dbReference>
<reference evidence="4 5" key="1">
    <citation type="journal article" date="2019" name="Emerg. Microbes Infect.">
        <title>Comprehensive subspecies identification of 175 nontuberculous mycobacteria species based on 7547 genomic profiles.</title>
        <authorList>
            <person name="Matsumoto Y."/>
            <person name="Kinjo T."/>
            <person name="Motooka D."/>
            <person name="Nabeya D."/>
            <person name="Jung N."/>
            <person name="Uechi K."/>
            <person name="Horii T."/>
            <person name="Iida T."/>
            <person name="Fujita J."/>
            <person name="Nakamura S."/>
        </authorList>
    </citation>
    <scope>NUCLEOTIDE SEQUENCE [LARGE SCALE GENOMIC DNA]</scope>
    <source>
        <strain evidence="4 5">JCM 17322</strain>
    </source>
</reference>
<dbReference type="AlphaFoldDB" id="A0A7I9XSP0"/>
<name>A0A7I9XSP0_9MYCO</name>
<gene>
    <name evidence="4" type="ORF">MBOT_03290</name>
</gene>